<dbReference type="InterPro" id="IPR009050">
    <property type="entry name" value="Globin-like_sf"/>
</dbReference>
<dbReference type="EMBL" id="KL648018">
    <property type="protein sequence ID" value="KEY72684.1"/>
    <property type="molecule type" value="Genomic_DNA"/>
</dbReference>
<dbReference type="Gene3D" id="3.40.50.80">
    <property type="entry name" value="Nucleotide-binding domain of ferredoxin-NADP reductase (FNR) module"/>
    <property type="match status" value="1"/>
</dbReference>
<dbReference type="FunFam" id="2.40.30.10:FF:000034">
    <property type="entry name" value="Flavohemoprotein"/>
    <property type="match status" value="1"/>
</dbReference>
<dbReference type="SUPFAM" id="SSF52343">
    <property type="entry name" value="Ferredoxin reductase-like, C-terminal NADP-linked domain"/>
    <property type="match status" value="1"/>
</dbReference>
<dbReference type="GO" id="GO:0009636">
    <property type="term" value="P:response to toxic substance"/>
    <property type="evidence" value="ECO:0007669"/>
    <property type="project" value="UniProtKB-KW"/>
</dbReference>
<dbReference type="CDD" id="cd06184">
    <property type="entry name" value="flavohem_like_fad_nad_binding"/>
    <property type="match status" value="1"/>
</dbReference>
<feature type="domain" description="FAD-binding FR-type" evidence="18">
    <location>
        <begin position="149"/>
        <end position="272"/>
    </location>
</feature>
<dbReference type="NCBIfam" id="NF009805">
    <property type="entry name" value="PRK13289.1"/>
    <property type="match status" value="1"/>
</dbReference>
<evidence type="ECO:0000256" key="7">
    <source>
        <dbReference type="ARBA" id="ARBA00022630"/>
    </source>
</evidence>
<dbReference type="SUPFAM" id="SSF63380">
    <property type="entry name" value="Riboflavin synthase domain-like"/>
    <property type="match status" value="1"/>
</dbReference>
<reference evidence="19 20" key="1">
    <citation type="journal article" date="2014" name="BMC Genomics">
        <title>Comparative genome sequencing reveals chemotype-specific gene clusters in the toxigenic black mold Stachybotrys.</title>
        <authorList>
            <person name="Semeiks J."/>
            <person name="Borek D."/>
            <person name="Otwinowski Z."/>
            <person name="Grishin N.V."/>
        </authorList>
    </citation>
    <scope>NUCLEOTIDE SEQUENCE [LARGE SCALE GENOMIC DNA]</scope>
    <source>
        <strain evidence="20">CBS 109288 / IBT 7711</strain>
    </source>
</reference>
<gene>
    <name evidence="19" type="ORF">S7711_02474</name>
</gene>
<dbReference type="Proteomes" id="UP000028045">
    <property type="component" value="Unassembled WGS sequence"/>
</dbReference>
<dbReference type="EC" id="1.14.12.17" evidence="4"/>
<evidence type="ECO:0000256" key="12">
    <source>
        <dbReference type="ARBA" id="ARBA00023004"/>
    </source>
</evidence>
<keyword evidence="11" id="KW-0560">Oxidoreductase</keyword>
<keyword evidence="8" id="KW-0479">Metal-binding</keyword>
<keyword evidence="13" id="KW-0520">NAD</keyword>
<evidence type="ECO:0000259" key="18">
    <source>
        <dbReference type="PROSITE" id="PS51384"/>
    </source>
</evidence>
<dbReference type="GO" id="GO:0046872">
    <property type="term" value="F:metal ion binding"/>
    <property type="evidence" value="ECO:0007669"/>
    <property type="project" value="UniProtKB-KW"/>
</dbReference>
<evidence type="ECO:0000256" key="11">
    <source>
        <dbReference type="ARBA" id="ARBA00023002"/>
    </source>
</evidence>
<dbReference type="Pfam" id="PF00175">
    <property type="entry name" value="NAD_binding_1"/>
    <property type="match status" value="1"/>
</dbReference>
<dbReference type="InterPro" id="IPR039261">
    <property type="entry name" value="FNR_nucleotide-bd"/>
</dbReference>
<dbReference type="GO" id="GO:0019825">
    <property type="term" value="F:oxygen binding"/>
    <property type="evidence" value="ECO:0007669"/>
    <property type="project" value="InterPro"/>
</dbReference>
<dbReference type="PANTHER" id="PTHR43396:SF3">
    <property type="entry name" value="FLAVOHEMOPROTEIN"/>
    <property type="match status" value="1"/>
</dbReference>
<keyword evidence="10" id="KW-0521">NADP</keyword>
<dbReference type="Pfam" id="PF00042">
    <property type="entry name" value="Globin"/>
    <property type="match status" value="1"/>
</dbReference>
<dbReference type="PROSITE" id="PS01033">
    <property type="entry name" value="GLOBIN"/>
    <property type="match status" value="1"/>
</dbReference>
<sequence>MALTQEQINIVKSTAPVLREHGKTITTTFYRNMLNAHPELKNIFSLRNQQTGAQPAALANAVLAYALYIDDLGKLSDAVNHIAQKHVSLFVQPDQYAIVGEHLVGAFVEILGDALTPEVKDAWVAAYGQLADIFINAEKALYDEQGEWQNWRKFQIVKKEQETDTVTSFYLAPTDGKPLAKFRPGCYVSVQVPLPQLKGSYQSRQFSLSEAPSDKIDHYRISVKREYTVEHASVEDMEAGKVTGVVSNLLHNQYKVGDEVELSPPHGDFYLDEQAVSPTAPIVLLSAGVGATPNMSILQALLSKNSSQPITWAHAARYSKSACFSKAVRSAASTHDNLKVRIFVKNVAESDRVGHEYDFEGRLDLEKLEAEDSLYLNNTETEYYICGPHEWMTQTRDWLAVKGVPKERLHLEIFHTGGL</sequence>
<dbReference type="InterPro" id="IPR017927">
    <property type="entry name" value="FAD-bd_FR_type"/>
</dbReference>
<dbReference type="Gene3D" id="1.10.490.10">
    <property type="entry name" value="Globins"/>
    <property type="match status" value="1"/>
</dbReference>
<keyword evidence="12" id="KW-0408">Iron</keyword>
<dbReference type="OrthoDB" id="436496at2759"/>
<accession>A0A084B555</accession>
<evidence type="ECO:0000256" key="16">
    <source>
        <dbReference type="ARBA" id="ARBA00056398"/>
    </source>
</evidence>
<dbReference type="GO" id="GO:0008941">
    <property type="term" value="F:nitric oxide dioxygenase NAD(P)H activity"/>
    <property type="evidence" value="ECO:0007669"/>
    <property type="project" value="UniProtKB-EC"/>
</dbReference>
<dbReference type="PANTHER" id="PTHR43396">
    <property type="entry name" value="FLAVOHEMOPROTEIN"/>
    <property type="match status" value="1"/>
</dbReference>
<dbReference type="SUPFAM" id="SSF46458">
    <property type="entry name" value="Globin-like"/>
    <property type="match status" value="1"/>
</dbReference>
<comment type="cofactor">
    <cofactor evidence="2">
        <name>FAD</name>
        <dbReference type="ChEBI" id="CHEBI:57692"/>
    </cofactor>
</comment>
<evidence type="ECO:0000256" key="8">
    <source>
        <dbReference type="ARBA" id="ARBA00022723"/>
    </source>
</evidence>
<evidence type="ECO:0000256" key="10">
    <source>
        <dbReference type="ARBA" id="ARBA00022857"/>
    </source>
</evidence>
<evidence type="ECO:0000256" key="14">
    <source>
        <dbReference type="ARBA" id="ARBA00048649"/>
    </source>
</evidence>
<dbReference type="AlphaFoldDB" id="A0A084B555"/>
<keyword evidence="20" id="KW-1185">Reference proteome</keyword>
<evidence type="ECO:0000259" key="17">
    <source>
        <dbReference type="PROSITE" id="PS01033"/>
    </source>
</evidence>
<keyword evidence="6" id="KW-0349">Heme</keyword>
<evidence type="ECO:0000256" key="3">
    <source>
        <dbReference type="ARBA" id="ARBA00006401"/>
    </source>
</evidence>
<evidence type="ECO:0000256" key="2">
    <source>
        <dbReference type="ARBA" id="ARBA00001974"/>
    </source>
</evidence>
<dbReference type="InterPro" id="IPR017938">
    <property type="entry name" value="Riboflavin_synthase-like_b-brl"/>
</dbReference>
<evidence type="ECO:0000256" key="13">
    <source>
        <dbReference type="ARBA" id="ARBA00023027"/>
    </source>
</evidence>
<evidence type="ECO:0000313" key="19">
    <source>
        <dbReference type="EMBL" id="KEY72684.1"/>
    </source>
</evidence>
<dbReference type="PROSITE" id="PS51384">
    <property type="entry name" value="FAD_FR"/>
    <property type="match status" value="1"/>
</dbReference>
<keyword evidence="5" id="KW-0216">Detoxification</keyword>
<evidence type="ECO:0000256" key="9">
    <source>
        <dbReference type="ARBA" id="ARBA00022827"/>
    </source>
</evidence>
<dbReference type="InterPro" id="IPR000971">
    <property type="entry name" value="Globin"/>
</dbReference>
<evidence type="ECO:0000256" key="4">
    <source>
        <dbReference type="ARBA" id="ARBA00012229"/>
    </source>
</evidence>
<dbReference type="HOGENOM" id="CLU_003827_12_0_1"/>
<dbReference type="GO" id="GO:0020037">
    <property type="term" value="F:heme binding"/>
    <property type="evidence" value="ECO:0007669"/>
    <property type="project" value="InterPro"/>
</dbReference>
<proteinExistence type="inferred from homology"/>
<comment type="similarity">
    <text evidence="3">In the C-terminal section; belongs to the flavoprotein pyridine nucleotide cytochrome reductase family.</text>
</comment>
<dbReference type="FunFam" id="3.40.50.80:FF:000010">
    <property type="entry name" value="Flavohemoprotein"/>
    <property type="match status" value="1"/>
</dbReference>
<keyword evidence="7" id="KW-0285">Flavoprotein</keyword>
<comment type="catalytic activity">
    <reaction evidence="14">
        <text>2 nitric oxide + NADH + 2 O2 = 2 nitrate + NAD(+) + H(+)</text>
        <dbReference type="Rhea" id="RHEA:19469"/>
        <dbReference type="ChEBI" id="CHEBI:15378"/>
        <dbReference type="ChEBI" id="CHEBI:15379"/>
        <dbReference type="ChEBI" id="CHEBI:16480"/>
        <dbReference type="ChEBI" id="CHEBI:17632"/>
        <dbReference type="ChEBI" id="CHEBI:57540"/>
        <dbReference type="ChEBI" id="CHEBI:57945"/>
        <dbReference type="EC" id="1.14.12.17"/>
    </reaction>
</comment>
<evidence type="ECO:0000256" key="6">
    <source>
        <dbReference type="ARBA" id="ARBA00022617"/>
    </source>
</evidence>
<dbReference type="Gene3D" id="2.40.30.10">
    <property type="entry name" value="Translation factors"/>
    <property type="match status" value="1"/>
</dbReference>
<evidence type="ECO:0000256" key="15">
    <source>
        <dbReference type="ARBA" id="ARBA00049433"/>
    </source>
</evidence>
<organism evidence="19 20">
    <name type="scientific">Stachybotrys chartarum (strain CBS 109288 / IBT 7711)</name>
    <name type="common">Toxic black mold</name>
    <name type="synonym">Stilbospora chartarum</name>
    <dbReference type="NCBI Taxonomy" id="1280523"/>
    <lineage>
        <taxon>Eukaryota</taxon>
        <taxon>Fungi</taxon>
        <taxon>Dikarya</taxon>
        <taxon>Ascomycota</taxon>
        <taxon>Pezizomycotina</taxon>
        <taxon>Sordariomycetes</taxon>
        <taxon>Hypocreomycetidae</taxon>
        <taxon>Hypocreales</taxon>
        <taxon>Stachybotryaceae</taxon>
        <taxon>Stachybotrys</taxon>
    </lineage>
</organism>
<evidence type="ECO:0000256" key="5">
    <source>
        <dbReference type="ARBA" id="ARBA00022575"/>
    </source>
</evidence>
<protein>
    <recommendedName>
        <fullName evidence="4">nitric oxide dioxygenase</fullName>
        <ecNumber evidence="4">1.14.12.17</ecNumber>
    </recommendedName>
</protein>
<evidence type="ECO:0000256" key="1">
    <source>
        <dbReference type="ARBA" id="ARBA00001970"/>
    </source>
</evidence>
<keyword evidence="9" id="KW-0274">FAD</keyword>
<dbReference type="InterPro" id="IPR012292">
    <property type="entry name" value="Globin/Proto"/>
</dbReference>
<feature type="domain" description="Globin" evidence="17">
    <location>
        <begin position="2"/>
        <end position="139"/>
    </location>
</feature>
<dbReference type="GO" id="GO:0046210">
    <property type="term" value="P:nitric oxide catabolic process"/>
    <property type="evidence" value="ECO:0007669"/>
    <property type="project" value="TreeGrafter"/>
</dbReference>
<comment type="cofactor">
    <cofactor evidence="1">
        <name>heme b</name>
        <dbReference type="ChEBI" id="CHEBI:60344"/>
    </cofactor>
</comment>
<comment type="catalytic activity">
    <reaction evidence="15">
        <text>2 nitric oxide + NADPH + 2 O2 = 2 nitrate + NADP(+) + H(+)</text>
        <dbReference type="Rhea" id="RHEA:19465"/>
        <dbReference type="ChEBI" id="CHEBI:15378"/>
        <dbReference type="ChEBI" id="CHEBI:15379"/>
        <dbReference type="ChEBI" id="CHEBI:16480"/>
        <dbReference type="ChEBI" id="CHEBI:17632"/>
        <dbReference type="ChEBI" id="CHEBI:57783"/>
        <dbReference type="ChEBI" id="CHEBI:58349"/>
        <dbReference type="EC" id="1.14.12.17"/>
    </reaction>
</comment>
<comment type="function">
    <text evidence="16">In the presence of oxygen and NADH, it has NADH oxidase activity, which leads to the generation of superoxide and H(2)O(2). Under anaerobic conditions, it also exhibits nitric oxide reductase and FAD reductase activities. However, all these reactions are much lower than NOD activity.</text>
</comment>
<dbReference type="FunFam" id="1.10.490.10:FF:000003">
    <property type="entry name" value="Flavohemoprotein"/>
    <property type="match status" value="1"/>
</dbReference>
<dbReference type="CDD" id="cd08922">
    <property type="entry name" value="FHb-globin"/>
    <property type="match status" value="1"/>
</dbReference>
<evidence type="ECO:0000313" key="20">
    <source>
        <dbReference type="Proteomes" id="UP000028045"/>
    </source>
</evidence>
<name>A0A084B555_STACB</name>
<dbReference type="GO" id="GO:0071949">
    <property type="term" value="F:FAD binding"/>
    <property type="evidence" value="ECO:0007669"/>
    <property type="project" value="TreeGrafter"/>
</dbReference>
<dbReference type="InterPro" id="IPR001433">
    <property type="entry name" value="OxRdtase_FAD/NAD-bd"/>
</dbReference>
<dbReference type="GO" id="GO:0071500">
    <property type="term" value="P:cellular response to nitrosative stress"/>
    <property type="evidence" value="ECO:0007669"/>
    <property type="project" value="TreeGrafter"/>
</dbReference>